<reference evidence="2 3" key="1">
    <citation type="submission" date="2016-10" db="EMBL/GenBank/DDBJ databases">
        <authorList>
            <person name="de Groot N.N."/>
        </authorList>
    </citation>
    <scope>NUCLEOTIDE SEQUENCE [LARGE SCALE GENOMIC DNA]</scope>
    <source>
        <strain evidence="2 3">DSM 26880</strain>
    </source>
</reference>
<gene>
    <name evidence="2" type="ORF">SAMN05444340_101363</name>
</gene>
<feature type="domain" description="NAD-dependent epimerase/dehydratase" evidence="1">
    <location>
        <begin position="71"/>
        <end position="158"/>
    </location>
</feature>
<evidence type="ECO:0000313" key="2">
    <source>
        <dbReference type="EMBL" id="SDX89065.1"/>
    </source>
</evidence>
<dbReference type="SUPFAM" id="SSF51735">
    <property type="entry name" value="NAD(P)-binding Rossmann-fold domains"/>
    <property type="match status" value="1"/>
</dbReference>
<organism evidence="2 3">
    <name type="scientific">Citreimonas salinaria</name>
    <dbReference type="NCBI Taxonomy" id="321339"/>
    <lineage>
        <taxon>Bacteria</taxon>
        <taxon>Pseudomonadati</taxon>
        <taxon>Pseudomonadota</taxon>
        <taxon>Alphaproteobacteria</taxon>
        <taxon>Rhodobacterales</taxon>
        <taxon>Roseobacteraceae</taxon>
        <taxon>Citreimonas</taxon>
    </lineage>
</organism>
<dbReference type="EMBL" id="FNPF01000001">
    <property type="protein sequence ID" value="SDX89065.1"/>
    <property type="molecule type" value="Genomic_DNA"/>
</dbReference>
<evidence type="ECO:0000313" key="3">
    <source>
        <dbReference type="Proteomes" id="UP000199286"/>
    </source>
</evidence>
<sequence length="276" mass="27878">MAEQRPIPVLLLGATGKVGRMLRHPACAEALSGIELIPVGRRGATIRWAPGDDPAALPRAECVLALWGVTAGDRLEDNTALALQAAAVARAVGARRVLHASTAAVYAPAAAPHPEGDPMAPAGAYGAAKAAMEGALLRRVGGGVEHVRLRIGNVAGADSLFASLSRGGAVTLDRFADGQGPVRSYIGPVDLTRVLAALVRAPALDGVLNVAAPGAVPMQALVRAAGTPLAWREAPAGAIRSLVLDTARLSRLCSLGDGASDPGAIVAQARAVGALR</sequence>
<dbReference type="Gene3D" id="3.40.50.720">
    <property type="entry name" value="NAD(P)-binding Rossmann-like Domain"/>
    <property type="match status" value="1"/>
</dbReference>
<dbReference type="Proteomes" id="UP000199286">
    <property type="component" value="Unassembled WGS sequence"/>
</dbReference>
<protein>
    <submittedName>
        <fullName evidence="2">dTDP-4-dehydrorhamnose reductase</fullName>
    </submittedName>
</protein>
<accession>A0A1H3FDU1</accession>
<dbReference type="Pfam" id="PF01370">
    <property type="entry name" value="Epimerase"/>
    <property type="match status" value="1"/>
</dbReference>
<dbReference type="OrthoDB" id="7687386at2"/>
<keyword evidence="3" id="KW-1185">Reference proteome</keyword>
<proteinExistence type="predicted"/>
<dbReference type="InterPro" id="IPR001509">
    <property type="entry name" value="Epimerase_deHydtase"/>
</dbReference>
<dbReference type="STRING" id="321339.SAMN05444340_101363"/>
<evidence type="ECO:0000259" key="1">
    <source>
        <dbReference type="Pfam" id="PF01370"/>
    </source>
</evidence>
<dbReference type="RefSeq" id="WP_143042191.1">
    <property type="nucleotide sequence ID" value="NZ_FNPF01000001.1"/>
</dbReference>
<dbReference type="AlphaFoldDB" id="A0A1H3FDU1"/>
<dbReference type="InterPro" id="IPR036291">
    <property type="entry name" value="NAD(P)-bd_dom_sf"/>
</dbReference>
<name>A0A1H3FDU1_9RHOB</name>